<dbReference type="AlphaFoldDB" id="A0A2S1YN01"/>
<dbReference type="Proteomes" id="UP000245250">
    <property type="component" value="Chromosome"/>
</dbReference>
<accession>A0A2S1YN01</accession>
<protein>
    <submittedName>
        <fullName evidence="1">Uncharacterized protein</fullName>
    </submittedName>
</protein>
<evidence type="ECO:0000313" key="1">
    <source>
        <dbReference type="EMBL" id="AWK05218.1"/>
    </source>
</evidence>
<sequence>MTNFKSFLNMEEDIKWIHQEIDKIKNPRTIKKLKKLLESIHYPSIDSVDSCNLDLENSITAIKDGKFYTEDQARERIFSKYNTL</sequence>
<reference evidence="1 2" key="1">
    <citation type="submission" date="2018-05" db="EMBL/GenBank/DDBJ databases">
        <title>Genome sequencing of Flavobacterium sp. HYN0056.</title>
        <authorList>
            <person name="Yi H."/>
            <person name="Baek C."/>
        </authorList>
    </citation>
    <scope>NUCLEOTIDE SEQUENCE [LARGE SCALE GENOMIC DNA]</scope>
    <source>
        <strain evidence="1 2">HYN0056</strain>
    </source>
</reference>
<organism evidence="1 2">
    <name type="scientific">Flavobacterium crocinum</name>
    <dbReference type="NCBI Taxonomy" id="2183896"/>
    <lineage>
        <taxon>Bacteria</taxon>
        <taxon>Pseudomonadati</taxon>
        <taxon>Bacteroidota</taxon>
        <taxon>Flavobacteriia</taxon>
        <taxon>Flavobacteriales</taxon>
        <taxon>Flavobacteriaceae</taxon>
        <taxon>Flavobacterium</taxon>
    </lineage>
</organism>
<evidence type="ECO:0000313" key="2">
    <source>
        <dbReference type="Proteomes" id="UP000245250"/>
    </source>
</evidence>
<keyword evidence="2" id="KW-1185">Reference proteome</keyword>
<dbReference type="KEGG" id="fcr:HYN56_13635"/>
<name>A0A2S1YN01_9FLAO</name>
<proteinExistence type="predicted"/>
<dbReference type="EMBL" id="CP029255">
    <property type="protein sequence ID" value="AWK05218.1"/>
    <property type="molecule type" value="Genomic_DNA"/>
</dbReference>
<gene>
    <name evidence="1" type="ORF">HYN56_13635</name>
</gene>